<proteinExistence type="predicted"/>
<dbReference type="Gene3D" id="2.30.130.40">
    <property type="entry name" value="LON domain-like"/>
    <property type="match status" value="1"/>
</dbReference>
<dbReference type="InterPro" id="IPR003111">
    <property type="entry name" value="Lon_prtase_N"/>
</dbReference>
<gene>
    <name evidence="2" type="ORF">EC912_108165</name>
</gene>
<keyword evidence="3" id="KW-1185">Reference proteome</keyword>
<dbReference type="PANTHER" id="PTHR46732">
    <property type="entry name" value="ATP-DEPENDENT PROTEASE LA (LON) DOMAIN PROTEIN"/>
    <property type="match status" value="1"/>
</dbReference>
<evidence type="ECO:0000313" key="2">
    <source>
        <dbReference type="EMBL" id="TCV92170.1"/>
    </source>
</evidence>
<dbReference type="PANTHER" id="PTHR46732:SF8">
    <property type="entry name" value="ATP-DEPENDENT PROTEASE LA (LON) DOMAIN PROTEIN"/>
    <property type="match status" value="1"/>
</dbReference>
<dbReference type="AlphaFoldDB" id="A0A4R3YIZ8"/>
<organism evidence="2 3">
    <name type="scientific">Luteibacter rhizovicinus</name>
    <dbReference type="NCBI Taxonomy" id="242606"/>
    <lineage>
        <taxon>Bacteria</taxon>
        <taxon>Pseudomonadati</taxon>
        <taxon>Pseudomonadota</taxon>
        <taxon>Gammaproteobacteria</taxon>
        <taxon>Lysobacterales</taxon>
        <taxon>Rhodanobacteraceae</taxon>
        <taxon>Luteibacter</taxon>
    </lineage>
</organism>
<protein>
    <recommendedName>
        <fullName evidence="1">Lon N-terminal domain-containing protein</fullName>
    </recommendedName>
</protein>
<evidence type="ECO:0000313" key="3">
    <source>
        <dbReference type="Proteomes" id="UP000295645"/>
    </source>
</evidence>
<dbReference type="PROSITE" id="PS51787">
    <property type="entry name" value="LON_N"/>
    <property type="match status" value="1"/>
</dbReference>
<accession>A0A4R3YIZ8</accession>
<dbReference type="InterPro" id="IPR046336">
    <property type="entry name" value="Lon_prtase_N_sf"/>
</dbReference>
<reference evidence="2 3" key="1">
    <citation type="submission" date="2019-03" db="EMBL/GenBank/DDBJ databases">
        <title>Above-ground endophytic microbial communities from plants in different locations in the United States.</title>
        <authorList>
            <person name="Frank C."/>
        </authorList>
    </citation>
    <scope>NUCLEOTIDE SEQUENCE [LARGE SCALE GENOMIC DNA]</scope>
    <source>
        <strain evidence="2 3">LP_13_YM</strain>
    </source>
</reference>
<dbReference type="SUPFAM" id="SSF88697">
    <property type="entry name" value="PUA domain-like"/>
    <property type="match status" value="1"/>
</dbReference>
<dbReference type="Proteomes" id="UP000295645">
    <property type="component" value="Unassembled WGS sequence"/>
</dbReference>
<dbReference type="Pfam" id="PF02190">
    <property type="entry name" value="LON_substr_bdg"/>
    <property type="match status" value="1"/>
</dbReference>
<dbReference type="SMART" id="SM00464">
    <property type="entry name" value="LON"/>
    <property type="match status" value="1"/>
</dbReference>
<name>A0A4R3YIZ8_9GAMM</name>
<sequence length="202" mass="22518">MGMAATTPALDLPLFPLSSVLFPGGQLQLRIFEPRYLDLVRECARTGGSFGVCMILEGREAGLPAVPAAVGTLATITDFHSREDGLLGIVADGGRRFRVTRTRVRSDGLVRGDVSPWVDEELIPVPPEFGLLPTILERLAEQMAPSWQKTDRNRYDDASWVGFRLSELLPLDPNECQHMLELDDPLQRLAELRDILPRFQRP</sequence>
<dbReference type="EMBL" id="SMCS01000008">
    <property type="protein sequence ID" value="TCV92170.1"/>
    <property type="molecule type" value="Genomic_DNA"/>
</dbReference>
<evidence type="ECO:0000259" key="1">
    <source>
        <dbReference type="PROSITE" id="PS51787"/>
    </source>
</evidence>
<feature type="domain" description="Lon N-terminal" evidence="1">
    <location>
        <begin position="7"/>
        <end position="200"/>
    </location>
</feature>
<dbReference type="InterPro" id="IPR015947">
    <property type="entry name" value="PUA-like_sf"/>
</dbReference>
<dbReference type="Gene3D" id="1.10.4060.10">
    <property type="entry name" value="BPP1347 like domain"/>
    <property type="match status" value="1"/>
</dbReference>
<comment type="caution">
    <text evidence="2">The sequence shown here is derived from an EMBL/GenBank/DDBJ whole genome shotgun (WGS) entry which is preliminary data.</text>
</comment>